<sequence>MGVGALGGLFALTVVLGGTIFIDGGDGGAVKQIRLSAEAGGLRRSSEDPAASVAYPFITEAVRRGGMPLRRQTAAVYMSEERDILFVGGTGEIADPEAFLDRAKPNTVLAAGHVGRDVCGTFAVLSAVHAYCAWATSGSYGFVASNVPAESTADLAQLVSRMRTDLEG</sequence>
<keyword evidence="2" id="KW-1185">Reference proteome</keyword>
<comment type="caution">
    <text evidence="1">The sequence shown here is derived from an EMBL/GenBank/DDBJ whole genome shotgun (WGS) entry which is preliminary data.</text>
</comment>
<dbReference type="EMBL" id="JBHSIT010000009">
    <property type="protein sequence ID" value="MFC4911260.1"/>
    <property type="molecule type" value="Genomic_DNA"/>
</dbReference>
<proteinExistence type="predicted"/>
<protein>
    <submittedName>
        <fullName evidence="1">Uncharacterized protein</fullName>
    </submittedName>
</protein>
<reference evidence="2" key="1">
    <citation type="journal article" date="2019" name="Int. J. Syst. Evol. Microbiol.">
        <title>The Global Catalogue of Microorganisms (GCM) 10K type strain sequencing project: providing services to taxonomists for standard genome sequencing and annotation.</title>
        <authorList>
            <consortium name="The Broad Institute Genomics Platform"/>
            <consortium name="The Broad Institute Genome Sequencing Center for Infectious Disease"/>
            <person name="Wu L."/>
            <person name="Ma J."/>
        </authorList>
    </citation>
    <scope>NUCLEOTIDE SEQUENCE [LARGE SCALE GENOMIC DNA]</scope>
    <source>
        <strain evidence="2">KLKA75</strain>
    </source>
</reference>
<organism evidence="1 2">
    <name type="scientific">Actinomadura gamaensis</name>
    <dbReference type="NCBI Taxonomy" id="1763541"/>
    <lineage>
        <taxon>Bacteria</taxon>
        <taxon>Bacillati</taxon>
        <taxon>Actinomycetota</taxon>
        <taxon>Actinomycetes</taxon>
        <taxon>Streptosporangiales</taxon>
        <taxon>Thermomonosporaceae</taxon>
        <taxon>Actinomadura</taxon>
    </lineage>
</organism>
<dbReference type="Proteomes" id="UP001595872">
    <property type="component" value="Unassembled WGS sequence"/>
</dbReference>
<name>A0ABV9U7A6_9ACTN</name>
<accession>A0ABV9U7A6</accession>
<evidence type="ECO:0000313" key="2">
    <source>
        <dbReference type="Proteomes" id="UP001595872"/>
    </source>
</evidence>
<gene>
    <name evidence="1" type="ORF">ACFPCY_28410</name>
</gene>
<dbReference type="RefSeq" id="WP_378259989.1">
    <property type="nucleotide sequence ID" value="NZ_JBHSIT010000009.1"/>
</dbReference>
<evidence type="ECO:0000313" key="1">
    <source>
        <dbReference type="EMBL" id="MFC4911260.1"/>
    </source>
</evidence>